<evidence type="ECO:0000256" key="2">
    <source>
        <dbReference type="ARBA" id="ARBA00022723"/>
    </source>
</evidence>
<dbReference type="InterPro" id="IPR016053">
    <property type="entry name" value="Haem_Oase-like"/>
</dbReference>
<dbReference type="PRINTS" id="PR00088">
    <property type="entry name" value="HAEMOXYGNASE"/>
</dbReference>
<evidence type="ECO:0000256" key="1">
    <source>
        <dbReference type="ARBA" id="ARBA00022617"/>
    </source>
</evidence>
<dbReference type="PIRSF" id="PIRSF000343">
    <property type="entry name" value="Haem_Oase"/>
    <property type="match status" value="1"/>
</dbReference>
<dbReference type="InterPro" id="IPR016084">
    <property type="entry name" value="Haem_Oase-like_multi-hlx"/>
</dbReference>
<protein>
    <submittedName>
        <fullName evidence="4">Biliverdin-producing heme oxygenase</fullName>
    </submittedName>
</protein>
<dbReference type="EMBL" id="CP121252">
    <property type="protein sequence ID" value="WFP16989.1"/>
    <property type="molecule type" value="Genomic_DNA"/>
</dbReference>
<accession>A0ABY8H757</accession>
<gene>
    <name evidence="4" type="ORF">P8192_02365</name>
</gene>
<dbReference type="SUPFAM" id="SSF48613">
    <property type="entry name" value="Heme oxygenase-like"/>
    <property type="match status" value="1"/>
</dbReference>
<evidence type="ECO:0000256" key="3">
    <source>
        <dbReference type="ARBA" id="ARBA00023004"/>
    </source>
</evidence>
<keyword evidence="2" id="KW-0479">Metal-binding</keyword>
<dbReference type="RefSeq" id="WP_278158195.1">
    <property type="nucleotide sequence ID" value="NZ_CP121252.1"/>
</dbReference>
<keyword evidence="1" id="KW-0349">Heme</keyword>
<dbReference type="InterPro" id="IPR002051">
    <property type="entry name" value="Haem_Oase"/>
</dbReference>
<reference evidence="4 5" key="1">
    <citation type="submission" date="2023-04" db="EMBL/GenBank/DDBJ databases">
        <title>Funneling lignin-derived compounds into biodiesel using alkali-halophilic Citricoccus sp. P2.</title>
        <authorList>
            <person name="Luo C.-B."/>
        </authorList>
    </citation>
    <scope>NUCLEOTIDE SEQUENCE [LARGE SCALE GENOMIC DNA]</scope>
    <source>
        <strain evidence="4 5">P2</strain>
    </source>
</reference>
<dbReference type="Proteomes" id="UP001219037">
    <property type="component" value="Chromosome"/>
</dbReference>
<sequence length="229" mass="25715">MTRHSRLEHPESLSVRVRTMTAEDHQSAETVSFITQLMSGKRSVRDYALLVSQYFYIYNALDDAADQLRATTEVPGVAELLDPRLDRRAAIRADLDALLPAAGLNREPVELSSTAEYAQRLREVANDPARLTAHHYLRYLGDLSGGLAIARLVQRHYEVSDDQLNMYTFASIEKPKLYKDAYRDQLDALGLTPAQQDEFIAEANRGFTYNKTVFEELGTYSDSLAPAGV</sequence>
<keyword evidence="3" id="KW-0408">Iron</keyword>
<dbReference type="Gene3D" id="1.20.910.10">
    <property type="entry name" value="Heme oxygenase-like"/>
    <property type="match status" value="1"/>
</dbReference>
<evidence type="ECO:0000313" key="4">
    <source>
        <dbReference type="EMBL" id="WFP16989.1"/>
    </source>
</evidence>
<dbReference type="Pfam" id="PF01126">
    <property type="entry name" value="Heme_oxygenase"/>
    <property type="match status" value="1"/>
</dbReference>
<proteinExistence type="predicted"/>
<keyword evidence="5" id="KW-1185">Reference proteome</keyword>
<dbReference type="PANTHER" id="PTHR10720:SF0">
    <property type="entry name" value="HEME OXYGENASE"/>
    <property type="match status" value="1"/>
</dbReference>
<organism evidence="4 5">
    <name type="scientific">Citricoccus muralis</name>
    <dbReference type="NCBI Taxonomy" id="169134"/>
    <lineage>
        <taxon>Bacteria</taxon>
        <taxon>Bacillati</taxon>
        <taxon>Actinomycetota</taxon>
        <taxon>Actinomycetes</taxon>
        <taxon>Micrococcales</taxon>
        <taxon>Micrococcaceae</taxon>
        <taxon>Citricoccus</taxon>
    </lineage>
</organism>
<name>A0ABY8H757_9MICC</name>
<dbReference type="CDD" id="cd19165">
    <property type="entry name" value="HemeO"/>
    <property type="match status" value="1"/>
</dbReference>
<dbReference type="PANTHER" id="PTHR10720">
    <property type="entry name" value="HEME OXYGENASE"/>
    <property type="match status" value="1"/>
</dbReference>
<evidence type="ECO:0000313" key="5">
    <source>
        <dbReference type="Proteomes" id="UP001219037"/>
    </source>
</evidence>